<protein>
    <submittedName>
        <fullName evidence="2">Uncharacterized protein</fullName>
    </submittedName>
</protein>
<feature type="compositionally biased region" description="Gly residues" evidence="1">
    <location>
        <begin position="23"/>
        <end position="35"/>
    </location>
</feature>
<name>A0A6C0LGL8_9ZZZZ</name>
<sequence>MSGNISENRSLGGGNPGSQPALLGGGANSNGGSGMVGSSERGRTRFLLRNAYGKVTPIAKNIGPTTSELSKQISLTPFRLATNAGDLRGAVDSAPAPGMPNANQLSGVGTISSLMFGIGDGTRNNGSALYSGNPKYVYDSSDYIRYKKQSSELKTYNNKSFGGSNNGSFTFLMNVRG</sequence>
<proteinExistence type="predicted"/>
<evidence type="ECO:0000256" key="1">
    <source>
        <dbReference type="SAM" id="MobiDB-lite"/>
    </source>
</evidence>
<organism evidence="2">
    <name type="scientific">viral metagenome</name>
    <dbReference type="NCBI Taxonomy" id="1070528"/>
    <lineage>
        <taxon>unclassified sequences</taxon>
        <taxon>metagenomes</taxon>
        <taxon>organismal metagenomes</taxon>
    </lineage>
</organism>
<reference evidence="2" key="1">
    <citation type="journal article" date="2020" name="Nature">
        <title>Giant virus diversity and host interactions through global metagenomics.</title>
        <authorList>
            <person name="Schulz F."/>
            <person name="Roux S."/>
            <person name="Paez-Espino D."/>
            <person name="Jungbluth S."/>
            <person name="Walsh D.A."/>
            <person name="Denef V.J."/>
            <person name="McMahon K.D."/>
            <person name="Konstantinidis K.T."/>
            <person name="Eloe-Fadrosh E.A."/>
            <person name="Kyrpides N.C."/>
            <person name="Woyke T."/>
        </authorList>
    </citation>
    <scope>NUCLEOTIDE SEQUENCE</scope>
    <source>
        <strain evidence="2">GVMAG-M-3300027833-11</strain>
    </source>
</reference>
<feature type="region of interest" description="Disordered" evidence="1">
    <location>
        <begin position="1"/>
        <end position="39"/>
    </location>
</feature>
<evidence type="ECO:0000313" key="2">
    <source>
        <dbReference type="EMBL" id="QHU30136.1"/>
    </source>
</evidence>
<accession>A0A6C0LGL8</accession>
<dbReference type="AlphaFoldDB" id="A0A6C0LGL8"/>
<dbReference type="EMBL" id="MN740503">
    <property type="protein sequence ID" value="QHU30136.1"/>
    <property type="molecule type" value="Genomic_DNA"/>
</dbReference>